<evidence type="ECO:0000256" key="8">
    <source>
        <dbReference type="ARBA" id="ARBA00022884"/>
    </source>
</evidence>
<evidence type="ECO:0000256" key="6">
    <source>
        <dbReference type="ARBA" id="ARBA00022771"/>
    </source>
</evidence>
<feature type="compositionally biased region" description="Basic and acidic residues" evidence="10">
    <location>
        <begin position="159"/>
        <end position="175"/>
    </location>
</feature>
<keyword evidence="9" id="KW-0539">Nucleus</keyword>
<keyword evidence="13" id="KW-1185">Reference proteome</keyword>
<dbReference type="GO" id="GO:1990825">
    <property type="term" value="F:sequence-specific mRNA binding"/>
    <property type="evidence" value="ECO:0007669"/>
    <property type="project" value="TreeGrafter"/>
</dbReference>
<dbReference type="RefSeq" id="XP_044563541.1">
    <property type="nucleotide sequence ID" value="XM_044705032.1"/>
</dbReference>
<dbReference type="Proteomes" id="UP000444721">
    <property type="component" value="Unassembled WGS sequence"/>
</dbReference>
<evidence type="ECO:0000256" key="9">
    <source>
        <dbReference type="ARBA" id="ARBA00023242"/>
    </source>
</evidence>
<dbReference type="Pfam" id="PF15135">
    <property type="entry name" value="UPF0515"/>
    <property type="match status" value="1"/>
</dbReference>
<evidence type="ECO:0000313" key="12">
    <source>
        <dbReference type="EMBL" id="KAF0978828.1"/>
    </source>
</evidence>
<organism evidence="12 13">
    <name type="scientific">Naegleria fowleri</name>
    <name type="common">Brain eating amoeba</name>
    <dbReference type="NCBI Taxonomy" id="5763"/>
    <lineage>
        <taxon>Eukaryota</taxon>
        <taxon>Discoba</taxon>
        <taxon>Heterolobosea</taxon>
        <taxon>Tetramitia</taxon>
        <taxon>Eutetramitia</taxon>
        <taxon>Vahlkampfiidae</taxon>
        <taxon>Naegleria</taxon>
    </lineage>
</organism>
<dbReference type="GeneID" id="68109116"/>
<feature type="compositionally biased region" description="Polar residues" evidence="10">
    <location>
        <begin position="137"/>
        <end position="158"/>
    </location>
</feature>
<dbReference type="PANTHER" id="PTHR16135">
    <property type="entry name" value="REPRESSOR OF YIELD OF DENV PROTEIN"/>
    <property type="match status" value="1"/>
</dbReference>
<evidence type="ECO:0000259" key="11">
    <source>
        <dbReference type="SMART" id="SM01328"/>
    </source>
</evidence>
<keyword evidence="8" id="KW-0694">RNA-binding</keyword>
<gene>
    <name evidence="12" type="ORF">FDP41_001898</name>
</gene>
<dbReference type="GO" id="GO:0008270">
    <property type="term" value="F:zinc ion binding"/>
    <property type="evidence" value="ECO:0007669"/>
    <property type="project" value="UniProtKB-KW"/>
</dbReference>
<dbReference type="VEuPathDB" id="AmoebaDB:NF0009470"/>
<evidence type="ECO:0000256" key="1">
    <source>
        <dbReference type="ARBA" id="ARBA00004123"/>
    </source>
</evidence>
<keyword evidence="5" id="KW-0479">Metal-binding</keyword>
<evidence type="ECO:0000256" key="5">
    <source>
        <dbReference type="ARBA" id="ARBA00022723"/>
    </source>
</evidence>
<evidence type="ECO:0000256" key="10">
    <source>
        <dbReference type="SAM" id="MobiDB-lite"/>
    </source>
</evidence>
<comment type="subcellular location">
    <subcellularLocation>
        <location evidence="2">Cytoplasm</location>
        <location evidence="2">Cytoplasmic ribonucleoprotein granule</location>
    </subcellularLocation>
    <subcellularLocation>
        <location evidence="1">Nucleus</location>
    </subcellularLocation>
</comment>
<reference evidence="12 13" key="1">
    <citation type="journal article" date="2019" name="Sci. Rep.">
        <title>Nanopore sequencing improves the draft genome of the human pathogenic amoeba Naegleria fowleri.</title>
        <authorList>
            <person name="Liechti N."/>
            <person name="Schurch N."/>
            <person name="Bruggmann R."/>
            <person name="Wittwer M."/>
        </authorList>
    </citation>
    <scope>NUCLEOTIDE SEQUENCE [LARGE SCALE GENOMIC DNA]</scope>
    <source>
        <strain evidence="12 13">ATCC 30894</strain>
    </source>
</reference>
<dbReference type="GO" id="GO:0043022">
    <property type="term" value="F:ribosome binding"/>
    <property type="evidence" value="ECO:0007669"/>
    <property type="project" value="TreeGrafter"/>
</dbReference>
<dbReference type="SMART" id="SM01328">
    <property type="entry name" value="zf-3CxxC"/>
    <property type="match status" value="1"/>
</dbReference>
<dbReference type="AlphaFoldDB" id="A0A6A5BYQ4"/>
<dbReference type="VEuPathDB" id="AmoebaDB:NfTy_032950"/>
<dbReference type="OrthoDB" id="9423182at2759"/>
<dbReference type="GO" id="GO:0036464">
    <property type="term" value="C:cytoplasmic ribonucleoprotein granule"/>
    <property type="evidence" value="ECO:0007669"/>
    <property type="project" value="UniProtKB-SubCell"/>
</dbReference>
<feature type="compositionally biased region" description="Basic and acidic residues" evidence="10">
    <location>
        <begin position="37"/>
        <end position="74"/>
    </location>
</feature>
<dbReference type="GO" id="GO:0005634">
    <property type="term" value="C:nucleus"/>
    <property type="evidence" value="ECO:0007669"/>
    <property type="project" value="UniProtKB-SubCell"/>
</dbReference>
<comment type="similarity">
    <text evidence="3">Belongs to the SHFL family.</text>
</comment>
<keyword evidence="6" id="KW-0863">Zinc-finger</keyword>
<feature type="compositionally biased region" description="Polar residues" evidence="10">
    <location>
        <begin position="176"/>
        <end position="186"/>
    </location>
</feature>
<dbReference type="InterPro" id="IPR026795">
    <property type="entry name" value="SHFL"/>
</dbReference>
<evidence type="ECO:0000256" key="2">
    <source>
        <dbReference type="ARBA" id="ARBA00004331"/>
    </source>
</evidence>
<dbReference type="PANTHER" id="PTHR16135:SF2">
    <property type="entry name" value="SHIFTLESS ANTIVIRAL INHIBITOR OF RIBOSOMAL FRAMESHIFTING PROTEIN"/>
    <property type="match status" value="1"/>
</dbReference>
<dbReference type="InterPro" id="IPR027377">
    <property type="entry name" value="ZAR1/RTP1-5-like_Znf-3CxxC"/>
</dbReference>
<keyword evidence="7" id="KW-0862">Zinc</keyword>
<evidence type="ECO:0000256" key="7">
    <source>
        <dbReference type="ARBA" id="ARBA00022833"/>
    </source>
</evidence>
<keyword evidence="4" id="KW-0963">Cytoplasm</keyword>
<proteinExistence type="inferred from homology"/>
<comment type="caution">
    <text evidence="12">The sequence shown here is derived from an EMBL/GenBank/DDBJ whole genome shotgun (WGS) entry which is preliminary data.</text>
</comment>
<accession>A0A6A5BYQ4</accession>
<evidence type="ECO:0000256" key="4">
    <source>
        <dbReference type="ARBA" id="ARBA00022490"/>
    </source>
</evidence>
<dbReference type="VEuPathDB" id="AmoebaDB:FDP41_001898"/>
<sequence length="376" mass="43479">MFIQKRRNNVRFVRVDHQNHHSNGDEQEEQPLPYSPHDQHQYEITNPKRTDQLSEKQDHQLDKDSTNRKTKSPEPLRNGDGNAGGSGRAGTLRRRRRELHPVSHFRDVQQFPRNNSRFKSNNRNDQKNNKKAHQKSTRSNTTTVSSQSVENLNSPKNSETFEKDQNRSSGDESPKNENNYQNMGNESSSRSPSPPPLTKEQLEKHVAKQKVYAFFACKPCSSWFWKTVFDYKKVTRCRDCHIKLEAIPNEEAIGKGYYQCDLCHHVWTSLNVRADVGQHCLECEEQKGSNFDKKLYYPHRIGPSEKRGLRRSHHGHSCEACYFLSPEKRKLCKFRMTSLVPRVWSKSHESTGTTISSVSSIASHFSGVGVDLPRRF</sequence>
<name>A0A6A5BYQ4_NAEFO</name>
<feature type="region of interest" description="Disordered" evidence="10">
    <location>
        <begin position="1"/>
        <end position="200"/>
    </location>
</feature>
<dbReference type="GO" id="GO:0045087">
    <property type="term" value="P:innate immune response"/>
    <property type="evidence" value="ECO:0007669"/>
    <property type="project" value="TreeGrafter"/>
</dbReference>
<evidence type="ECO:0000256" key="3">
    <source>
        <dbReference type="ARBA" id="ARBA00005469"/>
    </source>
</evidence>
<feature type="domain" description="3CxxC-type" evidence="11">
    <location>
        <begin position="253"/>
        <end position="324"/>
    </location>
</feature>
<evidence type="ECO:0000313" key="13">
    <source>
        <dbReference type="Proteomes" id="UP000444721"/>
    </source>
</evidence>
<protein>
    <recommendedName>
        <fullName evidence="11">3CxxC-type domain-containing protein</fullName>
    </recommendedName>
</protein>
<feature type="compositionally biased region" description="Basic and acidic residues" evidence="10">
    <location>
        <begin position="13"/>
        <end position="24"/>
    </location>
</feature>
<dbReference type="EMBL" id="VFQX01000028">
    <property type="protein sequence ID" value="KAF0978828.1"/>
    <property type="molecule type" value="Genomic_DNA"/>
</dbReference>
<dbReference type="GO" id="GO:0075523">
    <property type="term" value="P:viral translational frameshifting"/>
    <property type="evidence" value="ECO:0007669"/>
    <property type="project" value="TreeGrafter"/>
</dbReference>